<organism evidence="1 2">
    <name type="scientific">Scortum barcoo</name>
    <name type="common">barcoo grunter</name>
    <dbReference type="NCBI Taxonomy" id="214431"/>
    <lineage>
        <taxon>Eukaryota</taxon>
        <taxon>Metazoa</taxon>
        <taxon>Chordata</taxon>
        <taxon>Craniata</taxon>
        <taxon>Vertebrata</taxon>
        <taxon>Euteleostomi</taxon>
        <taxon>Actinopterygii</taxon>
        <taxon>Neopterygii</taxon>
        <taxon>Teleostei</taxon>
        <taxon>Neoteleostei</taxon>
        <taxon>Acanthomorphata</taxon>
        <taxon>Eupercaria</taxon>
        <taxon>Centrarchiformes</taxon>
        <taxon>Terapontoidei</taxon>
        <taxon>Terapontidae</taxon>
        <taxon>Scortum</taxon>
    </lineage>
</organism>
<evidence type="ECO:0000313" key="1">
    <source>
        <dbReference type="EMBL" id="KAI3373593.1"/>
    </source>
</evidence>
<accession>A0ACB8X0I8</accession>
<gene>
    <name evidence="1" type="ORF">L3Q82_022188</name>
</gene>
<evidence type="ECO:0000313" key="2">
    <source>
        <dbReference type="Proteomes" id="UP000831701"/>
    </source>
</evidence>
<name>A0ACB8X0I8_9TELE</name>
<comment type="caution">
    <text evidence="1">The sequence shown here is derived from an EMBL/GenBank/DDBJ whole genome shotgun (WGS) entry which is preliminary data.</text>
</comment>
<proteinExistence type="predicted"/>
<dbReference type="Proteomes" id="UP000831701">
    <property type="component" value="Chromosome 4"/>
</dbReference>
<feature type="non-terminal residue" evidence="1">
    <location>
        <position position="1"/>
    </location>
</feature>
<keyword evidence="2" id="KW-1185">Reference proteome</keyword>
<protein>
    <submittedName>
        <fullName evidence="1">Uncharacterized protein</fullName>
    </submittedName>
</protein>
<sequence length="1306" mass="145026">VFISDPVSHQHHRDQDRILTGIAESSGPEWRKDCWTGVGFSGTMQSDDLFIRKFRRQNMRPPIATVNFDPKQEVKVEWPPRREADGADGDSLTPSRVGLTLRSVGRGHIMQRSNSDVTLGDLDSSGKSGGKAVRAVGEKVGAGAQGDSGVLLHREYGSLSSLERQTQAQEPGSDDQGPLSPNALRFKDPFLLLGLQGNPPEPDGFFRGLSLSTGDSPKPVKPPKPEGLSKKTKPVPPQIPQPGPYDNIGGGAWVRNFAHYDVQSILFDLTEAATNRDSIGRKKNITSGASAASQLRPLSQATPSSPAQGVGSNGGNADDPEQSLLLDEGDGNDNELLLSCPHFRNETGGEEQVGLGRSQGRRGLWSSLRTPNDAVSVLEEPRESHIQQQGKSNYFIEHADLGAHYYRKYFYMKEHQNFFGMDDRLGPVAISFRREEKEGSSGAQYNYRIIFRTTEMKTLRGSILEESVPSAARHTTPRGLSPKRLLEFIMPELNLHCLRLASNSPKVRDTLLKLDEQGLNFQRKVGVMYCRAGQSSEEDMYNNESSGPAFEEFLNLLGERVRLKGWEKYRAQLDNKTDSTGTHSLYTRYQDYEIMFHVSTMLPYTANNTQQLLRKRHIGNDIVTIVFQEPGAQPFTPKSIRSHFQHVFIIVQVHEPCTENTYYRVAVTRSKDMPLFGPLFPKGARFPSSPAFRDFLLAKAVNAENAAEKSEKFRSMATRTRQEYLKDLAENYVTTTPIDSSTKFPLLSLGGKRKDKMKAAKGAELHSAGALVWAVMVNSGDDGEAGEHRLPCLLGVSSESVVLIERCTRRVVFNCSCRDVIGWKAVTETKEGGPCLDIFYERGESVSISVMESQAEDIREVVQRLELVTRGCEAFEVTPLRDGVGQPGFLMNEEGFVTELQRFCYAESGGLQLWARVVRLCGHSLVHLSPEERTRLLRTAHKIHITVIPPDENGKPRRSFSELYQKAIKDAECKPGEDQSGEAWVLDEREEEEEEEEEEVVVVEEDKLKAGGVNEADTMEVQVETKEGEGQLCDKGQSERSHGLLLTPPSLPLLRATSLQDQPANLSQESSGSQLTRSCSLERPSYSDTCDGHTYDNVGLKGERHIYENVGELRDATPDLILAVKPKAPLEDEQFMDAEFGDDKASASDSSSRLSCVDRAERNSRALSLHNSITKILSETTDSTEEEWQSIADLATACRSILEALSREDRKAGDPSQAGADQTDGKLKDSKESDSPGHLEEKVSQLEAMLRKLQDDLQKEKEDKAVLQAEVQSLRQNNQRLQEESQSTVARLIKVTELLCNVNKPC</sequence>
<reference evidence="1" key="1">
    <citation type="submission" date="2022-04" db="EMBL/GenBank/DDBJ databases">
        <title>Jade perch genome.</title>
        <authorList>
            <person name="Chao B."/>
        </authorList>
    </citation>
    <scope>NUCLEOTIDE SEQUENCE</scope>
    <source>
        <strain evidence="1">CB-2022</strain>
    </source>
</reference>
<dbReference type="EMBL" id="CM041534">
    <property type="protein sequence ID" value="KAI3373593.1"/>
    <property type="molecule type" value="Genomic_DNA"/>
</dbReference>